<name>A9NYZ0_PICSI</name>
<dbReference type="InterPro" id="IPR044890">
    <property type="entry name" value="TMEM14_sf"/>
</dbReference>
<organism evidence="7">
    <name type="scientific">Picea sitchensis</name>
    <name type="common">Sitka spruce</name>
    <name type="synonym">Pinus sitchensis</name>
    <dbReference type="NCBI Taxonomy" id="3332"/>
    <lineage>
        <taxon>Eukaryota</taxon>
        <taxon>Viridiplantae</taxon>
        <taxon>Streptophyta</taxon>
        <taxon>Embryophyta</taxon>
        <taxon>Tracheophyta</taxon>
        <taxon>Spermatophyta</taxon>
        <taxon>Pinopsida</taxon>
        <taxon>Pinidae</taxon>
        <taxon>Conifers I</taxon>
        <taxon>Pinales</taxon>
        <taxon>Pinaceae</taxon>
        <taxon>Picea</taxon>
    </lineage>
</organism>
<reference evidence="7" key="1">
    <citation type="journal article" date="2008" name="BMC Genomics">
        <title>A conifer genomics resource of 200,000 spruce (Picea spp.) ESTs and 6,464 high-quality, sequence-finished full-length cDNAs for Sitka spruce (Picea sitchensis).</title>
        <authorList>
            <person name="Ralph S.G."/>
            <person name="Chun H.J."/>
            <person name="Kolosova N."/>
            <person name="Cooper D."/>
            <person name="Oddy C."/>
            <person name="Ritland C.E."/>
            <person name="Kirkpatrick R."/>
            <person name="Moore R."/>
            <person name="Barber S."/>
            <person name="Holt R.A."/>
            <person name="Jones S.J."/>
            <person name="Marra M.A."/>
            <person name="Douglas C.J."/>
            <person name="Ritland K."/>
            <person name="Bohlmann J."/>
        </authorList>
    </citation>
    <scope>NUCLEOTIDE SEQUENCE</scope>
    <source>
        <tissue evidence="7">Green portion of the leader tissue</tissue>
    </source>
</reference>
<keyword evidence="3 6" id="KW-0812">Transmembrane</keyword>
<comment type="subcellular location">
    <subcellularLocation>
        <location evidence="1">Membrane</location>
    </subcellularLocation>
</comment>
<proteinExistence type="evidence at transcript level"/>
<evidence type="ECO:0000256" key="6">
    <source>
        <dbReference type="SAM" id="Phobius"/>
    </source>
</evidence>
<evidence type="ECO:0008006" key="8">
    <source>
        <dbReference type="Google" id="ProtNLM"/>
    </source>
</evidence>
<dbReference type="Gene3D" id="1.10.10.1740">
    <property type="entry name" value="Transmembrane protein 14-like"/>
    <property type="match status" value="1"/>
</dbReference>
<keyword evidence="5 6" id="KW-0472">Membrane</keyword>
<evidence type="ECO:0000256" key="3">
    <source>
        <dbReference type="ARBA" id="ARBA00022692"/>
    </source>
</evidence>
<dbReference type="GO" id="GO:0009706">
    <property type="term" value="C:chloroplast inner membrane"/>
    <property type="evidence" value="ECO:0007669"/>
    <property type="project" value="TreeGrafter"/>
</dbReference>
<dbReference type="EMBL" id="EF086593">
    <property type="protein sequence ID" value="ABK25851.1"/>
    <property type="molecule type" value="mRNA"/>
</dbReference>
<evidence type="ECO:0000256" key="2">
    <source>
        <dbReference type="ARBA" id="ARBA00007590"/>
    </source>
</evidence>
<dbReference type="AlphaFoldDB" id="A9NYZ0"/>
<dbReference type="Pfam" id="PF03647">
    <property type="entry name" value="Tmemb_14"/>
    <property type="match status" value="1"/>
</dbReference>
<sequence length="302" mass="32484">MAAASMAAFSCTDTTMLRARCVSSRPFNNKLPLREGEGAHIRKFQRIACSGSRSVFIQGFSRSRLLQLSRKVFIAAAYDQPGSADLHVEGKIVEGLKDPDNVHEATTWGGERNESEKLDTELFDSLRNSTEDLQRQVENATESLAGVSKGAIEKEDIPHATESNSNQEPPRKGAKIHDFCFGIPYGGLLVGGALVGFCISRDMVATLFGLLLGGVVLGLSMTSLKVWRQGKSSTPYILGQAAISLIVLARQLQVFSLTKNVFPTGFIALISAAMLSFYSYVYASGGNPPSKKLRASAGSQSA</sequence>
<dbReference type="InterPro" id="IPR005349">
    <property type="entry name" value="TMEM14"/>
</dbReference>
<keyword evidence="4 6" id="KW-1133">Transmembrane helix</keyword>
<comment type="similarity">
    <text evidence="2">Belongs to the TMEM14 family.</text>
</comment>
<accession>A9NYZ0</accession>
<protein>
    <recommendedName>
        <fullName evidence="8">Protein FATTY ACID EXPORT 1, chloroplastic</fullName>
    </recommendedName>
</protein>
<evidence type="ECO:0000256" key="4">
    <source>
        <dbReference type="ARBA" id="ARBA00022989"/>
    </source>
</evidence>
<feature type="transmembrane region" description="Helical" evidence="6">
    <location>
        <begin position="179"/>
        <end position="197"/>
    </location>
</feature>
<feature type="transmembrane region" description="Helical" evidence="6">
    <location>
        <begin position="261"/>
        <end position="283"/>
    </location>
</feature>
<feature type="transmembrane region" description="Helical" evidence="6">
    <location>
        <begin position="203"/>
        <end position="224"/>
    </location>
</feature>
<evidence type="ECO:0000256" key="5">
    <source>
        <dbReference type="ARBA" id="ARBA00023136"/>
    </source>
</evidence>
<evidence type="ECO:0000313" key="7">
    <source>
        <dbReference type="EMBL" id="ABK25851.1"/>
    </source>
</evidence>
<dbReference type="GO" id="GO:0015245">
    <property type="term" value="F:fatty acid transmembrane transporter activity"/>
    <property type="evidence" value="ECO:0007669"/>
    <property type="project" value="TreeGrafter"/>
</dbReference>
<dbReference type="PANTHER" id="PTHR12668:SF48">
    <property type="entry name" value="PROTEIN FATTY ACID EXPORT 1, CHLOROPLASTIC"/>
    <property type="match status" value="1"/>
</dbReference>
<evidence type="ECO:0000256" key="1">
    <source>
        <dbReference type="ARBA" id="ARBA00004370"/>
    </source>
</evidence>
<dbReference type="PANTHER" id="PTHR12668">
    <property type="entry name" value="TRANSMEMBRANE PROTEIN 14, 15"/>
    <property type="match status" value="1"/>
</dbReference>